<proteinExistence type="predicted"/>
<accession>A0A1C7LXZ7</accession>
<evidence type="ECO:0000313" key="3">
    <source>
        <dbReference type="Proteomes" id="UP000092993"/>
    </source>
</evidence>
<feature type="region of interest" description="Disordered" evidence="1">
    <location>
        <begin position="1"/>
        <end position="34"/>
    </location>
</feature>
<feature type="compositionally biased region" description="Low complexity" evidence="1">
    <location>
        <begin position="9"/>
        <end position="24"/>
    </location>
</feature>
<protein>
    <submittedName>
        <fullName evidence="2">Uncharacterized protein</fullName>
    </submittedName>
</protein>
<organism evidence="2 3">
    <name type="scientific">Grifola frondosa</name>
    <name type="common">Maitake</name>
    <name type="synonym">Polyporus frondosus</name>
    <dbReference type="NCBI Taxonomy" id="5627"/>
    <lineage>
        <taxon>Eukaryota</taxon>
        <taxon>Fungi</taxon>
        <taxon>Dikarya</taxon>
        <taxon>Basidiomycota</taxon>
        <taxon>Agaricomycotina</taxon>
        <taxon>Agaricomycetes</taxon>
        <taxon>Polyporales</taxon>
        <taxon>Grifolaceae</taxon>
        <taxon>Grifola</taxon>
    </lineage>
</organism>
<name>A0A1C7LXZ7_GRIFR</name>
<dbReference type="EMBL" id="LUGG01000019">
    <property type="protein sequence ID" value="OBZ68879.1"/>
    <property type="molecule type" value="Genomic_DNA"/>
</dbReference>
<keyword evidence="3" id="KW-1185">Reference proteome</keyword>
<evidence type="ECO:0000256" key="1">
    <source>
        <dbReference type="SAM" id="MobiDB-lite"/>
    </source>
</evidence>
<comment type="caution">
    <text evidence="2">The sequence shown here is derived from an EMBL/GenBank/DDBJ whole genome shotgun (WGS) entry which is preliminary data.</text>
</comment>
<dbReference type="Proteomes" id="UP000092993">
    <property type="component" value="Unassembled WGS sequence"/>
</dbReference>
<reference evidence="2 3" key="1">
    <citation type="submission" date="2016-03" db="EMBL/GenBank/DDBJ databases">
        <title>Whole genome sequencing of Grifola frondosa 9006-11.</title>
        <authorList>
            <person name="Min B."/>
            <person name="Park H."/>
            <person name="Kim J.-G."/>
            <person name="Cho H."/>
            <person name="Oh Y.-L."/>
            <person name="Kong W.-S."/>
            <person name="Choi I.-G."/>
        </authorList>
    </citation>
    <scope>NUCLEOTIDE SEQUENCE [LARGE SCALE GENOMIC DNA]</scope>
    <source>
        <strain evidence="2 3">9006-11</strain>
    </source>
</reference>
<sequence>MTGGKRWGASPSSVSPRSPNSVANHINSTITGRKARHRHFSPRYFGRPRLWSYRAVYYMILIAARAV</sequence>
<evidence type="ECO:0000313" key="2">
    <source>
        <dbReference type="EMBL" id="OBZ68879.1"/>
    </source>
</evidence>
<dbReference type="AlphaFoldDB" id="A0A1C7LXZ7"/>
<gene>
    <name evidence="2" type="ORF">A0H81_11178</name>
</gene>